<reference evidence="2 3" key="1">
    <citation type="submission" date="2024-04" db="EMBL/GenBank/DDBJ databases">
        <authorList>
            <consortium name="Genoscope - CEA"/>
            <person name="William W."/>
        </authorList>
    </citation>
    <scope>NUCLEOTIDE SEQUENCE [LARGE SCALE GENOMIC DNA]</scope>
</reference>
<feature type="compositionally biased region" description="Basic residues" evidence="1">
    <location>
        <begin position="131"/>
        <end position="148"/>
    </location>
</feature>
<evidence type="ECO:0000256" key="1">
    <source>
        <dbReference type="SAM" id="MobiDB-lite"/>
    </source>
</evidence>
<feature type="region of interest" description="Disordered" evidence="1">
    <location>
        <begin position="114"/>
        <end position="148"/>
    </location>
</feature>
<proteinExistence type="predicted"/>
<name>A0AAV2H6K6_LYMST</name>
<dbReference type="EMBL" id="CAXITT010000042">
    <property type="protein sequence ID" value="CAL1529093.1"/>
    <property type="molecule type" value="Genomic_DNA"/>
</dbReference>
<organism evidence="2 3">
    <name type="scientific">Lymnaea stagnalis</name>
    <name type="common">Great pond snail</name>
    <name type="synonym">Helix stagnalis</name>
    <dbReference type="NCBI Taxonomy" id="6523"/>
    <lineage>
        <taxon>Eukaryota</taxon>
        <taxon>Metazoa</taxon>
        <taxon>Spiralia</taxon>
        <taxon>Lophotrochozoa</taxon>
        <taxon>Mollusca</taxon>
        <taxon>Gastropoda</taxon>
        <taxon>Heterobranchia</taxon>
        <taxon>Euthyneura</taxon>
        <taxon>Panpulmonata</taxon>
        <taxon>Hygrophila</taxon>
        <taxon>Lymnaeoidea</taxon>
        <taxon>Lymnaeidae</taxon>
        <taxon>Lymnaea</taxon>
    </lineage>
</organism>
<comment type="caution">
    <text evidence="2">The sequence shown here is derived from an EMBL/GenBank/DDBJ whole genome shotgun (WGS) entry which is preliminary data.</text>
</comment>
<feature type="compositionally biased region" description="Low complexity" evidence="1">
    <location>
        <begin position="120"/>
        <end position="130"/>
    </location>
</feature>
<accession>A0AAV2H6K6</accession>
<sequence>MQDSDSLVCVIPESSSNLLEFLLANMRQKDAQLRIKSFTVTCVEIDSILEKLRDVKTFRLHFLHMYKSRSTLDVPHLLRQNRVISPKIVYSAIKQASDGRFMITSPDYIKSDASSEHQWAEATTPAQPAKTAKKSKATKTKRQNIKNA</sequence>
<keyword evidence="3" id="KW-1185">Reference proteome</keyword>
<evidence type="ECO:0000313" key="3">
    <source>
        <dbReference type="Proteomes" id="UP001497497"/>
    </source>
</evidence>
<dbReference type="Proteomes" id="UP001497497">
    <property type="component" value="Unassembled WGS sequence"/>
</dbReference>
<protein>
    <submittedName>
        <fullName evidence="2">Uncharacterized protein</fullName>
    </submittedName>
</protein>
<gene>
    <name evidence="2" type="ORF">GSLYS_00003248001</name>
</gene>
<evidence type="ECO:0000313" key="2">
    <source>
        <dbReference type="EMBL" id="CAL1529093.1"/>
    </source>
</evidence>
<feature type="non-terminal residue" evidence="2">
    <location>
        <position position="148"/>
    </location>
</feature>
<dbReference type="AlphaFoldDB" id="A0AAV2H6K6"/>